<feature type="binding site" evidence="7">
    <location>
        <position position="160"/>
    </location>
    <ligand>
        <name>phosphoenolpyruvate</name>
        <dbReference type="ChEBI" id="CHEBI:58702"/>
    </ligand>
</feature>
<dbReference type="InterPro" id="IPR013792">
    <property type="entry name" value="RNA3'P_cycl/enolpyr_Trfase_a/b"/>
</dbReference>
<feature type="binding site" evidence="7">
    <location>
        <position position="159"/>
    </location>
    <ligand>
        <name>3-phosphoshikimate</name>
        <dbReference type="ChEBI" id="CHEBI:145989"/>
    </ligand>
</feature>
<dbReference type="GO" id="GO:0009073">
    <property type="term" value="P:aromatic amino acid family biosynthetic process"/>
    <property type="evidence" value="ECO:0007669"/>
    <property type="project" value="UniProtKB-KW"/>
</dbReference>
<dbReference type="SUPFAM" id="SSF55205">
    <property type="entry name" value="EPT/RTPC-like"/>
    <property type="match status" value="1"/>
</dbReference>
<dbReference type="Proteomes" id="UP000095662">
    <property type="component" value="Unassembled WGS sequence"/>
</dbReference>
<dbReference type="AlphaFoldDB" id="A0A174ZAF5"/>
<dbReference type="NCBIfam" id="TIGR01356">
    <property type="entry name" value="aroA"/>
    <property type="match status" value="1"/>
</dbReference>
<dbReference type="EMBL" id="CZBY01000001">
    <property type="protein sequence ID" value="CUQ81176.1"/>
    <property type="molecule type" value="Genomic_DNA"/>
</dbReference>
<feature type="binding site" evidence="7">
    <location>
        <position position="316"/>
    </location>
    <ligand>
        <name>phosphoenolpyruvate</name>
        <dbReference type="ChEBI" id="CHEBI:58702"/>
    </ligand>
</feature>
<feature type="binding site" evidence="7">
    <location>
        <position position="312"/>
    </location>
    <ligand>
        <name>3-phosphoshikimate</name>
        <dbReference type="ChEBI" id="CHEBI:145989"/>
    </ligand>
</feature>
<evidence type="ECO:0000256" key="7">
    <source>
        <dbReference type="HAMAP-Rule" id="MF_00210"/>
    </source>
</evidence>
<dbReference type="InterPro" id="IPR036968">
    <property type="entry name" value="Enolpyruvate_Tfrase_sf"/>
</dbReference>
<dbReference type="EC" id="2.5.1.19" evidence="7"/>
<comment type="pathway">
    <text evidence="1 7">Metabolic intermediate biosynthesis; chorismate biosynthesis; chorismate from D-erythrose 4-phosphate and phosphoenolpyruvate: step 6/7.</text>
</comment>
<evidence type="ECO:0000256" key="4">
    <source>
        <dbReference type="ARBA" id="ARBA00022679"/>
    </source>
</evidence>
<feature type="active site" description="Proton acceptor" evidence="7">
    <location>
        <position position="285"/>
    </location>
</feature>
<proteinExistence type="inferred from homology"/>
<evidence type="ECO:0000313" key="10">
    <source>
        <dbReference type="Proteomes" id="UP000095662"/>
    </source>
</evidence>
<comment type="subunit">
    <text evidence="7">Monomer.</text>
</comment>
<keyword evidence="5 7" id="KW-0057">Aromatic amino acid biosynthesis</keyword>
<dbReference type="Pfam" id="PF00275">
    <property type="entry name" value="EPSP_synthase"/>
    <property type="match status" value="1"/>
</dbReference>
<feature type="domain" description="Enolpyruvate transferase" evidence="8">
    <location>
        <begin position="7"/>
        <end position="392"/>
    </location>
</feature>
<feature type="binding site" evidence="7">
    <location>
        <position position="158"/>
    </location>
    <ligand>
        <name>3-phosphoshikimate</name>
        <dbReference type="ChEBI" id="CHEBI:145989"/>
    </ligand>
</feature>
<comment type="subcellular location">
    <subcellularLocation>
        <location evidence="7">Cytoplasm</location>
    </subcellularLocation>
</comment>
<evidence type="ECO:0000256" key="6">
    <source>
        <dbReference type="ARBA" id="ARBA00044633"/>
    </source>
</evidence>
<evidence type="ECO:0000313" key="9">
    <source>
        <dbReference type="EMBL" id="CUQ81176.1"/>
    </source>
</evidence>
<dbReference type="GO" id="GO:0005737">
    <property type="term" value="C:cytoplasm"/>
    <property type="evidence" value="ECO:0007669"/>
    <property type="project" value="UniProtKB-SubCell"/>
</dbReference>
<dbReference type="GO" id="GO:0009423">
    <property type="term" value="P:chorismate biosynthetic process"/>
    <property type="evidence" value="ECO:0007669"/>
    <property type="project" value="UniProtKB-UniRule"/>
</dbReference>
<dbReference type="OrthoDB" id="9809920at2"/>
<dbReference type="STRING" id="39492.ERS852540_00214"/>
<feature type="binding site" evidence="7">
    <location>
        <position position="25"/>
    </location>
    <ligand>
        <name>3-phosphoshikimate</name>
        <dbReference type="ChEBI" id="CHEBI:145989"/>
    </ligand>
</feature>
<feature type="binding site" evidence="7">
    <location>
        <position position="20"/>
    </location>
    <ligand>
        <name>phosphoenolpyruvate</name>
        <dbReference type="ChEBI" id="CHEBI:58702"/>
    </ligand>
</feature>
<evidence type="ECO:0000256" key="1">
    <source>
        <dbReference type="ARBA" id="ARBA00004811"/>
    </source>
</evidence>
<accession>A0A174ZAF5</accession>
<dbReference type="GO" id="GO:0008652">
    <property type="term" value="P:amino acid biosynthetic process"/>
    <property type="evidence" value="ECO:0007669"/>
    <property type="project" value="UniProtKB-KW"/>
</dbReference>
<reference evidence="9 10" key="1">
    <citation type="submission" date="2015-09" db="EMBL/GenBank/DDBJ databases">
        <authorList>
            <consortium name="Pathogen Informatics"/>
        </authorList>
    </citation>
    <scope>NUCLEOTIDE SEQUENCE [LARGE SCALE GENOMIC DNA]</scope>
    <source>
        <strain evidence="9 10">2789STDY5834928</strain>
    </source>
</reference>
<dbReference type="CDD" id="cd01556">
    <property type="entry name" value="EPSP_synthase"/>
    <property type="match status" value="1"/>
</dbReference>
<feature type="binding site" evidence="7">
    <location>
        <position position="186"/>
    </location>
    <ligand>
        <name>3-phosphoshikimate</name>
        <dbReference type="ChEBI" id="CHEBI:145989"/>
    </ligand>
</feature>
<feature type="binding site" evidence="7">
    <location>
        <position position="21"/>
    </location>
    <ligand>
        <name>3-phosphoshikimate</name>
        <dbReference type="ChEBI" id="CHEBI:145989"/>
    </ligand>
</feature>
<dbReference type="InterPro" id="IPR006264">
    <property type="entry name" value="EPSP_synthase"/>
</dbReference>
<comment type="similarity">
    <text evidence="2 7">Belongs to the EPSP synthase family.</text>
</comment>
<keyword evidence="7" id="KW-0963">Cytoplasm</keyword>
<comment type="function">
    <text evidence="7">Catalyzes the transfer of the enolpyruvyl moiety of phosphoenolpyruvate (PEP) to the 5-hydroxyl of shikimate-3-phosphate (S3P) to produce enolpyruvyl shikimate-3-phosphate and inorganic phosphate.</text>
</comment>
<feature type="binding site" evidence="7">
    <location>
        <position position="89"/>
    </location>
    <ligand>
        <name>phosphoenolpyruvate</name>
        <dbReference type="ChEBI" id="CHEBI:58702"/>
    </ligand>
</feature>
<name>A0A174ZAF5_9FIRM</name>
<feature type="binding site" evidence="7">
    <location>
        <position position="358"/>
    </location>
    <ligand>
        <name>phosphoenolpyruvate</name>
        <dbReference type="ChEBI" id="CHEBI:58702"/>
    </ligand>
</feature>
<gene>
    <name evidence="7 9" type="primary">aroA</name>
    <name evidence="9" type="ORF">ERS852540_00214</name>
</gene>
<dbReference type="GO" id="GO:0003866">
    <property type="term" value="F:3-phosphoshikimate 1-carboxyvinyltransferase activity"/>
    <property type="evidence" value="ECO:0007669"/>
    <property type="project" value="UniProtKB-UniRule"/>
</dbReference>
<comment type="caution">
    <text evidence="7">Lacks conserved residue(s) required for the propagation of feature annotation.</text>
</comment>
<dbReference type="PIRSF" id="PIRSF000505">
    <property type="entry name" value="EPSPS"/>
    <property type="match status" value="1"/>
</dbReference>
<protein>
    <recommendedName>
        <fullName evidence="7">3-phosphoshikimate 1-carboxyvinyltransferase</fullName>
        <ecNumber evidence="7">2.5.1.19</ecNumber>
    </recommendedName>
    <alternativeName>
        <fullName evidence="7">5-enolpyruvylshikimate-3-phosphate synthase</fullName>
        <shortName evidence="7">EPSP synthase</shortName>
        <shortName evidence="7">EPSPS</shortName>
    </alternativeName>
</protein>
<sequence>MDIKITPSKLSGKLIVPPSKSISHRMLICAAFCDGITHIDNLLECMDLHATINALTALGAKIIGKDGSYDITGITQPSKKAAVDCFESGSTLRFMIPIFSAFGCEAEFTGRGKLPERPITPLIKPMTENGAVFETLSMPYRVKGKLSGGRYYIDGSVSSQFITGLLFALSVLSKDSEIILTTRLESKPYVNITIDCMKQFGVGVCKTENGYFIKGGQKYQPHNCTVEADMSQSAFFLAANCAGSDIELTNLNLNSVQGDKAIVDIAEKFRNGGDLSVIDASDIPDLVPAIAVMMSFWKKPCRIINCERLCIKECDRLAATTELINDLGGKAISTENSIEIFPVEAFKGGTVRNYNDHRIAMAGAVAATRSTGEVIIKGAECTNKSYPGFFDDFRALGGIADVISV</sequence>
<dbReference type="UniPathway" id="UPA00053">
    <property type="reaction ID" value="UER00089"/>
</dbReference>
<feature type="binding site" evidence="7">
    <location>
        <position position="285"/>
    </location>
    <ligand>
        <name>3-phosphoshikimate</name>
        <dbReference type="ChEBI" id="CHEBI:145989"/>
    </ligand>
</feature>
<dbReference type="Gene3D" id="3.65.10.10">
    <property type="entry name" value="Enolpyruvate transferase domain"/>
    <property type="match status" value="2"/>
</dbReference>
<comment type="catalytic activity">
    <reaction evidence="6">
        <text>3-phosphoshikimate + phosphoenolpyruvate = 5-O-(1-carboxyvinyl)-3-phosphoshikimate + phosphate</text>
        <dbReference type="Rhea" id="RHEA:21256"/>
        <dbReference type="ChEBI" id="CHEBI:43474"/>
        <dbReference type="ChEBI" id="CHEBI:57701"/>
        <dbReference type="ChEBI" id="CHEBI:58702"/>
        <dbReference type="ChEBI" id="CHEBI:145989"/>
        <dbReference type="EC" id="2.5.1.19"/>
    </reaction>
    <physiologicalReaction direction="left-to-right" evidence="6">
        <dbReference type="Rhea" id="RHEA:21257"/>
    </physiologicalReaction>
</comment>
<feature type="binding site" evidence="7">
    <location>
        <position position="160"/>
    </location>
    <ligand>
        <name>3-phosphoshikimate</name>
        <dbReference type="ChEBI" id="CHEBI:145989"/>
    </ligand>
</feature>
<dbReference type="InterPro" id="IPR001986">
    <property type="entry name" value="Enolpyruvate_Tfrase_dom"/>
</dbReference>
<evidence type="ECO:0000256" key="2">
    <source>
        <dbReference type="ARBA" id="ARBA00009948"/>
    </source>
</evidence>
<evidence type="ECO:0000259" key="8">
    <source>
        <dbReference type="Pfam" id="PF00275"/>
    </source>
</evidence>
<feature type="binding site" evidence="7">
    <location>
        <position position="20"/>
    </location>
    <ligand>
        <name>3-phosphoshikimate</name>
        <dbReference type="ChEBI" id="CHEBI:145989"/>
    </ligand>
</feature>
<dbReference type="PANTHER" id="PTHR21090:SF5">
    <property type="entry name" value="PENTAFUNCTIONAL AROM POLYPEPTIDE"/>
    <property type="match status" value="1"/>
</dbReference>
<feature type="binding site" evidence="7">
    <location>
        <position position="117"/>
    </location>
    <ligand>
        <name>phosphoenolpyruvate</name>
        <dbReference type="ChEBI" id="CHEBI:58702"/>
    </ligand>
</feature>
<keyword evidence="3 7" id="KW-0028">Amino-acid biosynthesis</keyword>
<evidence type="ECO:0000256" key="3">
    <source>
        <dbReference type="ARBA" id="ARBA00022605"/>
    </source>
</evidence>
<dbReference type="HAMAP" id="MF_00210">
    <property type="entry name" value="EPSP_synth"/>
    <property type="match status" value="1"/>
</dbReference>
<organism evidence="9 10">
    <name type="scientific">[Eubacterium] siraeum</name>
    <dbReference type="NCBI Taxonomy" id="39492"/>
    <lineage>
        <taxon>Bacteria</taxon>
        <taxon>Bacillati</taxon>
        <taxon>Bacillota</taxon>
        <taxon>Clostridia</taxon>
        <taxon>Eubacteriales</taxon>
        <taxon>Oscillospiraceae</taxon>
        <taxon>Oscillospiraceae incertae sedis</taxon>
    </lineage>
</organism>
<feature type="binding site" evidence="7">
    <location>
        <position position="384"/>
    </location>
    <ligand>
        <name>phosphoenolpyruvate</name>
        <dbReference type="ChEBI" id="CHEBI:58702"/>
    </ligand>
</feature>
<evidence type="ECO:0000256" key="5">
    <source>
        <dbReference type="ARBA" id="ARBA00023141"/>
    </source>
</evidence>
<keyword evidence="4 7" id="KW-0808">Transferase</keyword>
<dbReference type="PANTHER" id="PTHR21090">
    <property type="entry name" value="AROM/DEHYDROQUINATE SYNTHASE"/>
    <property type="match status" value="1"/>
</dbReference>